<dbReference type="GO" id="GO:0030313">
    <property type="term" value="C:cell envelope"/>
    <property type="evidence" value="ECO:0007669"/>
    <property type="project" value="UniProtKB-SubCell"/>
</dbReference>
<evidence type="ECO:0000256" key="1">
    <source>
        <dbReference type="ARBA" id="ARBA00004196"/>
    </source>
</evidence>
<dbReference type="SUPFAM" id="SSF111369">
    <property type="entry name" value="HlyD-like secretion proteins"/>
    <property type="match status" value="1"/>
</dbReference>
<reference evidence="3 4" key="1">
    <citation type="submission" date="2010-04" db="EMBL/GenBank/DDBJ databases">
        <title>The genome of Herbaspirillum seropedicae SmR1, an endophytic, nitrogen-fixing, plant-growth promoting beta-Proteobacteria.</title>
        <authorList>
            <person name="Pedrosa F.O."/>
            <person name="Monteiro R.A."/>
            <person name="Wassem R."/>
            <person name="Cruz L.M."/>
            <person name="Ayub R.A."/>
            <person name="Colauto N.B."/>
            <person name="Fernandez M.A."/>
            <person name="Fungaro M.H.P."/>
            <person name="Grisard E.C."/>
            <person name="Hungria M."/>
            <person name="Madeira H.M.F."/>
            <person name="Nodari R.O."/>
            <person name="Osaku C.A."/>
            <person name="Petzl-Erler M.L."/>
            <person name="Terenzi H."/>
            <person name="Vieira L.G.E."/>
            <person name="Almeida M.I.M."/>
            <person name="Alves L.R."/>
            <person name="Arantes O.M.N."/>
            <person name="Balsanelli E."/>
            <person name="Barcellos F.G."/>
            <person name="Baura V.A."/>
            <person name="Binde D.R."/>
            <person name="Campo R.J."/>
            <person name="Chubatsu L.S."/>
            <person name="Chueire L.M.O."/>
            <person name="Ciferri R.R."/>
            <person name="Correa L.C."/>
            <person name="da Conceicao Silva J.L."/>
            <person name="Dabul A.N.G."/>
            <person name="Dambros B.P."/>
            <person name="Faoro H."/>
            <person name="Favetti A."/>
            <person name="Friedermann G."/>
            <person name="Furlaneto M.C."/>
            <person name="Gasques L.S."/>
            <person name="Gimenes C.C.T."/>
            <person name="Gioppo N.M.R."/>
            <person name="Glienke-Blanco C."/>
            <person name="Godoy L.P."/>
            <person name="Guerra M.P."/>
            <person name="Karp S."/>
            <person name="Kava-Cordeiro V."/>
            <person name="Margarido V.P."/>
            <person name="Mathioni S.M."/>
            <person name="Menck-Soares M.A."/>
            <person name="Murace N.K."/>
            <person name="Nicolas M.F."/>
            <person name="Oliveira C.E.C."/>
            <person name="Pagnan N.A.B."/>
            <person name="Pamphile J.A."/>
            <person name="Patussi E.V."/>
            <person name="Pereira L.F.P."/>
            <person name="Pereira-Ferrari L."/>
            <person name="Pinto F.G.S."/>
            <person name="Precoma C."/>
            <person name="Prioli A.J."/>
            <person name="Prioli S.M.A.P."/>
            <person name="Raittz R.T."/>
            <person name="Ramos H.J.O."/>
            <person name="Ribeiro E.M.S.F."/>
            <person name="Rigo L.U."/>
            <person name="Rocha C.L.M.S.C."/>
            <person name="Rocha S.N."/>
            <person name="Santos K."/>
            <person name="Satori D."/>
            <person name="Silva A.G."/>
            <person name="Simao R.C.G."/>
            <person name="Soares M.A.M."/>
            <person name="Souza E.M."/>
            <person name="Steffens M.B.R."/>
            <person name="Steindel M."/>
            <person name="Tadra-Sfeir M.Z."/>
            <person name="Takahashi E.K."/>
            <person name="Torres R.A."/>
            <person name="Valle J.S."/>
            <person name="Vernal J.I."/>
            <person name="Vilas-Boas L.A."/>
            <person name="Watanabe M.A.E."/>
            <person name="Weiss V.A."/>
            <person name="Yates M.A."/>
            <person name="Souza E.M."/>
        </authorList>
    </citation>
    <scope>NUCLEOTIDE SEQUENCE [LARGE SCALE GENOMIC DNA]</scope>
    <source>
        <strain evidence="3 4">SmR1</strain>
    </source>
</reference>
<keyword evidence="2" id="KW-0175">Coiled coil</keyword>
<keyword evidence="4" id="KW-1185">Reference proteome</keyword>
<dbReference type="EMBL" id="CP002039">
    <property type="protein sequence ID" value="ADJ63886.1"/>
    <property type="molecule type" value="Genomic_DNA"/>
</dbReference>
<dbReference type="Gene3D" id="2.40.50.100">
    <property type="match status" value="1"/>
</dbReference>
<organism evidence="3 4">
    <name type="scientific">Herbaspirillum seropedicae (strain SmR1)</name>
    <dbReference type="NCBI Taxonomy" id="757424"/>
    <lineage>
        <taxon>Bacteria</taxon>
        <taxon>Pseudomonadati</taxon>
        <taxon>Pseudomonadota</taxon>
        <taxon>Betaproteobacteria</taxon>
        <taxon>Burkholderiales</taxon>
        <taxon>Oxalobacteraceae</taxon>
        <taxon>Herbaspirillum</taxon>
    </lineage>
</organism>
<name>D8IVE7_HERSS</name>
<dbReference type="STRING" id="757424.Hsero_2387"/>
<gene>
    <name evidence="3" type="ordered locus">Hsero_2387</name>
</gene>
<sequence length="362" mass="39787">MKSRAIFVLAGVGLVIGLVVAWLFSQERKPQPPAFAPIANPYGNAIHANGIIESEQGGGVNIPVYPELPGRVIRVLVHEGQHVSSGAVLIMLDDTVQRASTEQARLQAEAAQAQLAQLKAQPRPEALAVARAQVVAADANRKTAQDQFEKRRAMAELDARTISKDALDTAENAWRQAQASLEVAQRQYELIRAGSWSYDLLSQQRQVEALTQSYDAATALLQKYTIRASGDGIVLALNVAPGSYVSAQGVYDGYTQAMAPPVLMGSVQEYLAVRCYVDEMLVSRLPPVERIDARMALRGSDIMMPLQFVRIQPYVSPKIALSNQRQERVDLRVLPILFRFRADGRIKVYPGQLVDVFIGQKK</sequence>
<dbReference type="Proteomes" id="UP000000329">
    <property type="component" value="Chromosome"/>
</dbReference>
<dbReference type="PANTHER" id="PTHR32347:SF23">
    <property type="entry name" value="BLL5650 PROTEIN"/>
    <property type="match status" value="1"/>
</dbReference>
<proteinExistence type="predicted"/>
<dbReference type="KEGG" id="hse:Hsero_2387"/>
<dbReference type="InterPro" id="IPR050465">
    <property type="entry name" value="UPF0194_transport"/>
</dbReference>
<dbReference type="RefSeq" id="WP_013234365.1">
    <property type="nucleotide sequence ID" value="NC_014323.1"/>
</dbReference>
<dbReference type="HOGENOM" id="CLU_018816_6_4_4"/>
<protein>
    <submittedName>
        <fullName evidence="3">ABC-type export system, membrane fusion protein</fullName>
    </submittedName>
</protein>
<evidence type="ECO:0000313" key="4">
    <source>
        <dbReference type="Proteomes" id="UP000000329"/>
    </source>
</evidence>
<accession>D8IVE7</accession>
<dbReference type="OrthoDB" id="9785187at2"/>
<dbReference type="PANTHER" id="PTHR32347">
    <property type="entry name" value="EFFLUX SYSTEM COMPONENT YKNX-RELATED"/>
    <property type="match status" value="1"/>
</dbReference>
<evidence type="ECO:0000256" key="2">
    <source>
        <dbReference type="ARBA" id="ARBA00023054"/>
    </source>
</evidence>
<comment type="subcellular location">
    <subcellularLocation>
        <location evidence="1">Cell envelope</location>
    </subcellularLocation>
</comment>
<dbReference type="GeneID" id="29389973"/>
<evidence type="ECO:0000313" key="3">
    <source>
        <dbReference type="EMBL" id="ADJ63886.1"/>
    </source>
</evidence>
<dbReference type="AlphaFoldDB" id="D8IVE7"/>
<dbReference type="Gene3D" id="1.10.287.470">
    <property type="entry name" value="Helix hairpin bin"/>
    <property type="match status" value="1"/>
</dbReference>
<dbReference type="eggNOG" id="COG0845">
    <property type="taxonomic scope" value="Bacteria"/>
</dbReference>